<name>A0A6C1E583_SACPS</name>
<evidence type="ECO:0000313" key="6">
    <source>
        <dbReference type="EMBL" id="QID83897.1"/>
    </source>
</evidence>
<dbReference type="OrthoDB" id="4067258at2759"/>
<dbReference type="Pfam" id="PF15701">
    <property type="entry name" value="DUF4668"/>
    <property type="match status" value="1"/>
</dbReference>
<feature type="transmembrane region" description="Helical" evidence="5">
    <location>
        <begin position="67"/>
        <end position="89"/>
    </location>
</feature>
<evidence type="ECO:0000256" key="2">
    <source>
        <dbReference type="ARBA" id="ARBA00022692"/>
    </source>
</evidence>
<feature type="transmembrane region" description="Helical" evidence="5">
    <location>
        <begin position="101"/>
        <end position="121"/>
    </location>
</feature>
<evidence type="ECO:0000256" key="5">
    <source>
        <dbReference type="SAM" id="Phobius"/>
    </source>
</evidence>
<protein>
    <submittedName>
        <fullName evidence="6">Uncharacterized protein</fullName>
    </submittedName>
</protein>
<dbReference type="EMBL" id="CP049000">
    <property type="protein sequence ID" value="QID83897.1"/>
    <property type="molecule type" value="Genomic_DNA"/>
</dbReference>
<keyword evidence="3 5" id="KW-1133">Transmembrane helix</keyword>
<sequence>MNYPKFLYVSLIVYCVSAFTCCVLLFLFRPKNDAAQALKCSVVRCSKLSCSRCDARRAHPRWFKFKYWLLFLFIYVVLVIFVICIQQFFAWDQTINLPRLLKLFSLQIGVITFNSIMWYYVKQYVLHNGPLETSDDCVDDEKKLLTEGDIV</sequence>
<gene>
    <name evidence="6" type="ORF">GRS66_006380</name>
</gene>
<dbReference type="AlphaFoldDB" id="A0A6C1E583"/>
<dbReference type="Proteomes" id="UP000501346">
    <property type="component" value="Chromosome SeIII-ScIII"/>
</dbReference>
<evidence type="ECO:0000256" key="3">
    <source>
        <dbReference type="ARBA" id="ARBA00022989"/>
    </source>
</evidence>
<feature type="transmembrane region" description="Helical" evidence="5">
    <location>
        <begin position="6"/>
        <end position="28"/>
    </location>
</feature>
<evidence type="ECO:0000256" key="1">
    <source>
        <dbReference type="ARBA" id="ARBA00004141"/>
    </source>
</evidence>
<keyword evidence="7" id="KW-1185">Reference proteome</keyword>
<evidence type="ECO:0000256" key="4">
    <source>
        <dbReference type="ARBA" id="ARBA00023136"/>
    </source>
</evidence>
<proteinExistence type="predicted"/>
<reference evidence="6 7" key="1">
    <citation type="journal article" date="2019" name="BMC Genomics">
        <title>Chromosome level assembly and comparative genome analysis confirm lager-brewing yeasts originated from a single hybridization.</title>
        <authorList>
            <person name="Salazar A.N."/>
            <person name="Gorter de Vries A.R."/>
            <person name="van den Broek M."/>
            <person name="Brouwers N."/>
            <person name="de la Torre Cortes P."/>
            <person name="Kuijpers N.G.A."/>
            <person name="Daran J.G."/>
            <person name="Abeel T."/>
        </authorList>
    </citation>
    <scope>NUCLEOTIDE SEQUENCE [LARGE SCALE GENOMIC DNA]</scope>
    <source>
        <strain evidence="6 7">CBS 1483</strain>
    </source>
</reference>
<dbReference type="GO" id="GO:0016020">
    <property type="term" value="C:membrane"/>
    <property type="evidence" value="ECO:0007669"/>
    <property type="project" value="UniProtKB-SubCell"/>
</dbReference>
<keyword evidence="4 5" id="KW-0472">Membrane</keyword>
<comment type="subcellular location">
    <subcellularLocation>
        <location evidence="1">Membrane</location>
        <topology evidence="1">Multi-pass membrane protein</topology>
    </subcellularLocation>
</comment>
<keyword evidence="2 5" id="KW-0812">Transmembrane</keyword>
<evidence type="ECO:0000313" key="7">
    <source>
        <dbReference type="Proteomes" id="UP000501346"/>
    </source>
</evidence>
<dbReference type="InterPro" id="IPR031427">
    <property type="entry name" value="DUF4668"/>
</dbReference>
<accession>A0A6C1E583</accession>
<organism evidence="6 7">
    <name type="scientific">Saccharomyces pastorianus</name>
    <name type="common">Lager yeast</name>
    <name type="synonym">Saccharomyces cerevisiae x Saccharomyces eubayanus</name>
    <dbReference type="NCBI Taxonomy" id="27292"/>
    <lineage>
        <taxon>Eukaryota</taxon>
        <taxon>Fungi</taxon>
        <taxon>Dikarya</taxon>
        <taxon>Ascomycota</taxon>
        <taxon>Saccharomycotina</taxon>
        <taxon>Saccharomycetes</taxon>
        <taxon>Saccharomycetales</taxon>
        <taxon>Saccharomycetaceae</taxon>
        <taxon>Saccharomyces</taxon>
    </lineage>
</organism>